<evidence type="ECO:0000259" key="1">
    <source>
        <dbReference type="PROSITE" id="PS01148"/>
    </source>
</evidence>
<reference evidence="3" key="1">
    <citation type="submission" date="2016-04" db="EMBL/GenBank/DDBJ databases">
        <authorList>
            <person name="Shah S.A."/>
            <person name="Garrett R.A."/>
        </authorList>
    </citation>
    <scope>NUCLEOTIDE SEQUENCE [LARGE SCALE GENOMIC DNA]</scope>
    <source>
        <strain evidence="3">ATCC 35091 / DSM 1616 / JCM 8930 / NBRC 15331 / P1</strain>
    </source>
</reference>
<dbReference type="Pfam" id="PF01206">
    <property type="entry name" value="TusA"/>
    <property type="match status" value="1"/>
</dbReference>
<gene>
    <name evidence="2" type="ORF">SSOP1_3180</name>
</gene>
<dbReference type="InterPro" id="IPR036868">
    <property type="entry name" value="TusA-like_sf"/>
</dbReference>
<dbReference type="InterPro" id="IPR001455">
    <property type="entry name" value="TusA-like"/>
</dbReference>
<feature type="domain" description="UPF0033" evidence="1">
    <location>
        <begin position="136"/>
        <end position="160"/>
    </location>
</feature>
<dbReference type="PATRIC" id="fig|2287.9.peg.3344"/>
<sequence length="336" mass="39594">MIEETTLIYAEDFKPLLDLENSYKLYKLSNIKKLDFGYICYLTMFKLKVECICKPRKDGLDIIEKNGRFIIDITFQKESEERINVKISYRGILEKLLSSIANSIRKNLEEYSRYLLRKQKVENNFRISTLKPDKVVDLRGEECPVPEITLKRELMKANRGEIVEVLTDNPAAVAHTIPEIIKLFNCRYEVLKYEDYVSFRILVLSNIINTDEYVKAIKEFNEIRIKELIRDKKFMSFLYTYFMKLHKTEKVNDFRNYIFNCEKDICLVSSAPLGRGWLFTGLVKNNKIVCARIDTKDGTLLDYEALEYLKKLSSGVSPILLKMIQFLWKRKISERS</sequence>
<proteinExistence type="predicted"/>
<dbReference type="Proteomes" id="UP000076770">
    <property type="component" value="Chromosome i"/>
</dbReference>
<dbReference type="RefSeq" id="WP_063492860.1">
    <property type="nucleotide sequence ID" value="NZ_LT549890.1"/>
</dbReference>
<dbReference type="SUPFAM" id="SSF64307">
    <property type="entry name" value="SirA-like"/>
    <property type="match status" value="1"/>
</dbReference>
<name>A0A157T5L9_SACSO</name>
<dbReference type="AlphaFoldDB" id="A0A157T5L9"/>
<evidence type="ECO:0000313" key="3">
    <source>
        <dbReference type="Proteomes" id="UP000076770"/>
    </source>
</evidence>
<protein>
    <submittedName>
        <fullName evidence="2">SirA family protein</fullName>
    </submittedName>
</protein>
<dbReference type="GeneID" id="27429342"/>
<dbReference type="EMBL" id="LT549890">
    <property type="protein sequence ID" value="SAI86734.1"/>
    <property type="molecule type" value="Genomic_DNA"/>
</dbReference>
<evidence type="ECO:0000313" key="2">
    <source>
        <dbReference type="EMBL" id="SAI86734.1"/>
    </source>
</evidence>
<dbReference type="PROSITE" id="PS01148">
    <property type="entry name" value="UPF0033"/>
    <property type="match status" value="1"/>
</dbReference>
<dbReference type="PANTHER" id="PTHR33279:SF18">
    <property type="entry name" value="SULFUR CARRIER PROTEIN MJ0990-RELATED"/>
    <property type="match status" value="1"/>
</dbReference>
<dbReference type="Gene3D" id="3.30.110.40">
    <property type="entry name" value="TusA-like domain"/>
    <property type="match status" value="1"/>
</dbReference>
<dbReference type="CDD" id="cd00291">
    <property type="entry name" value="SirA_YedF_YeeD"/>
    <property type="match status" value="1"/>
</dbReference>
<organism evidence="2 3">
    <name type="scientific">Saccharolobus solfataricus</name>
    <name type="common">Sulfolobus solfataricus</name>
    <dbReference type="NCBI Taxonomy" id="2287"/>
    <lineage>
        <taxon>Archaea</taxon>
        <taxon>Thermoproteota</taxon>
        <taxon>Thermoprotei</taxon>
        <taxon>Sulfolobales</taxon>
        <taxon>Sulfolobaceae</taxon>
        <taxon>Saccharolobus</taxon>
    </lineage>
</organism>
<accession>A0A157T5L9</accession>
<dbReference type="PANTHER" id="PTHR33279">
    <property type="entry name" value="SULFUR CARRIER PROTEIN YEDF-RELATED"/>
    <property type="match status" value="1"/>
</dbReference>